<reference evidence="4 5" key="1">
    <citation type="submission" date="2017-08" db="EMBL/GenBank/DDBJ databases">
        <title>Acidophilic green algal genome provides insights into adaptation to an acidic environment.</title>
        <authorList>
            <person name="Hirooka S."/>
            <person name="Hirose Y."/>
            <person name="Kanesaki Y."/>
            <person name="Higuchi S."/>
            <person name="Fujiwara T."/>
            <person name="Onuma R."/>
            <person name="Era A."/>
            <person name="Ohbayashi R."/>
            <person name="Uzuka A."/>
            <person name="Nozaki H."/>
            <person name="Yoshikawa H."/>
            <person name="Miyagishima S.Y."/>
        </authorList>
    </citation>
    <scope>NUCLEOTIDE SEQUENCE [LARGE SCALE GENOMIC DNA]</scope>
    <source>
        <strain evidence="4 5">NIES-2499</strain>
    </source>
</reference>
<dbReference type="PANTHER" id="PTHR46978">
    <property type="entry name" value="ZINC KNUCKLE (CCHC-TYPE) FAMILY PROTEIN"/>
    <property type="match status" value="1"/>
</dbReference>
<feature type="region of interest" description="Disordered" evidence="2">
    <location>
        <begin position="1"/>
        <end position="45"/>
    </location>
</feature>
<feature type="domain" description="CCHC-type" evidence="3">
    <location>
        <begin position="207"/>
        <end position="222"/>
    </location>
</feature>
<dbReference type="PANTHER" id="PTHR46978:SF1">
    <property type="entry name" value="ZINC KNUCKLE (CCHC-TYPE) FAMILY PROTEIN"/>
    <property type="match status" value="1"/>
</dbReference>
<feature type="region of interest" description="Disordered" evidence="2">
    <location>
        <begin position="324"/>
        <end position="544"/>
    </location>
</feature>
<feature type="compositionally biased region" description="Acidic residues" evidence="2">
    <location>
        <begin position="1"/>
        <end position="22"/>
    </location>
</feature>
<organism evidence="4 5">
    <name type="scientific">Chlamydomonas eustigma</name>
    <dbReference type="NCBI Taxonomy" id="1157962"/>
    <lineage>
        <taxon>Eukaryota</taxon>
        <taxon>Viridiplantae</taxon>
        <taxon>Chlorophyta</taxon>
        <taxon>core chlorophytes</taxon>
        <taxon>Chlorophyceae</taxon>
        <taxon>CS clade</taxon>
        <taxon>Chlamydomonadales</taxon>
        <taxon>Chlamydomonadaceae</taxon>
        <taxon>Chlamydomonas</taxon>
    </lineage>
</organism>
<protein>
    <recommendedName>
        <fullName evidence="3">CCHC-type domain-containing protein</fullName>
    </recommendedName>
</protein>
<evidence type="ECO:0000313" key="5">
    <source>
        <dbReference type="Proteomes" id="UP000232323"/>
    </source>
</evidence>
<evidence type="ECO:0000259" key="3">
    <source>
        <dbReference type="PROSITE" id="PS50158"/>
    </source>
</evidence>
<dbReference type="PROSITE" id="PS50158">
    <property type="entry name" value="ZF_CCHC"/>
    <property type="match status" value="3"/>
</dbReference>
<gene>
    <name evidence="4" type="ORF">CEUSTIGMA_g2087.t1</name>
</gene>
<feature type="compositionally biased region" description="Polar residues" evidence="2">
    <location>
        <begin position="445"/>
        <end position="469"/>
    </location>
</feature>
<feature type="compositionally biased region" description="Low complexity" evidence="2">
    <location>
        <begin position="339"/>
        <end position="351"/>
    </location>
</feature>
<dbReference type="InterPro" id="IPR036875">
    <property type="entry name" value="Znf_CCHC_sf"/>
</dbReference>
<dbReference type="Proteomes" id="UP000232323">
    <property type="component" value="Unassembled WGS sequence"/>
</dbReference>
<feature type="domain" description="CCHC-type" evidence="3">
    <location>
        <begin position="189"/>
        <end position="203"/>
    </location>
</feature>
<evidence type="ECO:0000313" key="4">
    <source>
        <dbReference type="EMBL" id="GAX74639.1"/>
    </source>
</evidence>
<keyword evidence="1" id="KW-0479">Metal-binding</keyword>
<dbReference type="OrthoDB" id="514078at2759"/>
<dbReference type="Gene3D" id="4.10.60.10">
    <property type="entry name" value="Zinc finger, CCHC-type"/>
    <property type="match status" value="3"/>
</dbReference>
<keyword evidence="1" id="KW-0862">Zinc</keyword>
<keyword evidence="5" id="KW-1185">Reference proteome</keyword>
<feature type="compositionally biased region" description="Basic and acidic residues" evidence="2">
    <location>
        <begin position="23"/>
        <end position="33"/>
    </location>
</feature>
<dbReference type="GO" id="GO:0003676">
    <property type="term" value="F:nucleic acid binding"/>
    <property type="evidence" value="ECO:0007669"/>
    <property type="project" value="InterPro"/>
</dbReference>
<dbReference type="AlphaFoldDB" id="A0A250WVA5"/>
<name>A0A250WVA5_9CHLO</name>
<feature type="domain" description="CCHC-type" evidence="3">
    <location>
        <begin position="166"/>
        <end position="180"/>
    </location>
</feature>
<dbReference type="SMART" id="SM00343">
    <property type="entry name" value="ZnF_C2HC"/>
    <property type="match status" value="5"/>
</dbReference>
<feature type="region of interest" description="Disordered" evidence="2">
    <location>
        <begin position="51"/>
        <end position="70"/>
    </location>
</feature>
<dbReference type="InterPro" id="IPR001878">
    <property type="entry name" value="Znf_CCHC"/>
</dbReference>
<dbReference type="SUPFAM" id="SSF57756">
    <property type="entry name" value="Retrovirus zinc finger-like domains"/>
    <property type="match status" value="2"/>
</dbReference>
<dbReference type="GO" id="GO:0008270">
    <property type="term" value="F:zinc ion binding"/>
    <property type="evidence" value="ECO:0007669"/>
    <property type="project" value="UniProtKB-KW"/>
</dbReference>
<feature type="compositionally biased region" description="Polar residues" evidence="2">
    <location>
        <begin position="485"/>
        <end position="497"/>
    </location>
</feature>
<dbReference type="STRING" id="1157962.A0A250WVA5"/>
<dbReference type="Pfam" id="PF00098">
    <property type="entry name" value="zf-CCHC"/>
    <property type="match status" value="2"/>
</dbReference>
<sequence length="544" mass="60210">MVDISDEEDFVVIASDEYDDRADDTGDVDREQPSKASTQDDECDKFIDNIHKDGEEEDGNKDDVDNGQSLEINLQLAQSKKKKKKKKKIKSTDAAAGMDNTKEIADKSLTTTDVPEGKVPSRATIPAGVILVGDSREIERDMEMTRLIRQPRYFDDVTLDVNLSGRCFNCGKVGHRVSECTFAAREKPCYLCAQFGHEARACPAELCFRCGRPGHKSRDCPNSSKVSSWEMGVGRCLRCASSSCACANKADYFRYEGGCTEDFLASDVSKCKCYVCGRYGHICCTKTPSLPARVSCFSCGSAKHLGEACPSEFRAHLAAERSGDMRAAQREREAEIERGNAAAAASRVVGRQHGGGQHWGRGRYSDQYDGRQQQQYPDHSRRDGEGAGHACSYPGSVDRDSHKRQRIVHSDGRMSHQGSWGRANGSSHHSQHEVPLAEGQHFRRPSSQHLVQRWQQGVSLDTNYDTSSPAGMLGYGEDTHHTRQNRGTQQHQRSGVSSVGHYHRQNLPEVSNMGIKGGPDRHEVSSFGHLPFYSPGRGSRNPYL</sequence>
<comment type="caution">
    <text evidence="4">The sequence shown here is derived from an EMBL/GenBank/DDBJ whole genome shotgun (WGS) entry which is preliminary data.</text>
</comment>
<feature type="compositionally biased region" description="Basic and acidic residues" evidence="2">
    <location>
        <begin position="324"/>
        <end position="338"/>
    </location>
</feature>
<evidence type="ECO:0000256" key="2">
    <source>
        <dbReference type="SAM" id="MobiDB-lite"/>
    </source>
</evidence>
<accession>A0A250WVA5</accession>
<keyword evidence="1" id="KW-0863">Zinc-finger</keyword>
<proteinExistence type="predicted"/>
<dbReference type="EMBL" id="BEGY01000008">
    <property type="protein sequence ID" value="GAX74639.1"/>
    <property type="molecule type" value="Genomic_DNA"/>
</dbReference>
<evidence type="ECO:0000256" key="1">
    <source>
        <dbReference type="PROSITE-ProRule" id="PRU00047"/>
    </source>
</evidence>